<dbReference type="EMBL" id="CP157762">
    <property type="protein sequence ID" value="XBP95778.1"/>
    <property type="molecule type" value="Genomic_DNA"/>
</dbReference>
<feature type="transmembrane region" description="Helical" evidence="1">
    <location>
        <begin position="115"/>
        <end position="136"/>
    </location>
</feature>
<proteinExistence type="predicted"/>
<name>A0AAU7ME57_9ACTN</name>
<evidence type="ECO:0008006" key="4">
    <source>
        <dbReference type="Google" id="ProtNLM"/>
    </source>
</evidence>
<dbReference type="AlphaFoldDB" id="A0AAU7ME57"/>
<keyword evidence="1" id="KW-0812">Transmembrane</keyword>
<keyword evidence="1" id="KW-1133">Transmembrane helix</keyword>
<keyword evidence="1" id="KW-0472">Membrane</keyword>
<reference evidence="2" key="1">
    <citation type="submission" date="2024-01" db="EMBL/GenBank/DDBJ databases">
        <title>The genome sequence of Micromonospora mangrovi CCTCC AA 2012012.</title>
        <authorList>
            <person name="Gao J."/>
        </authorList>
    </citation>
    <scope>NUCLEOTIDE SEQUENCE</scope>
    <source>
        <strain evidence="2">CCTCC AA 2012012</strain>
    </source>
</reference>
<gene>
    <name evidence="3" type="ORF">ABUL08_10430</name>
    <name evidence="2" type="ORF">VK199_10380</name>
</gene>
<dbReference type="EMBL" id="CP159342">
    <property type="protein sequence ID" value="XCH76482.1"/>
    <property type="molecule type" value="Genomic_DNA"/>
</dbReference>
<protein>
    <recommendedName>
        <fullName evidence="4">DUF3592 domain-containing protein</fullName>
    </recommendedName>
</protein>
<sequence length="151" mass="16225">MSRGRRVVTVVLVAAVAVAGYLAGLVPGDSARAAVDHCHVTYDRQERQHSRCVGHWTRLGHVASGPVHGVRVSPRWQARTLDPDANFEWEVDVPTAARHPVVVAVPGRAYVVPTVVRVLLTVLVLVALAGLGGTLVRRRRPGSRAERPATG</sequence>
<evidence type="ECO:0000313" key="2">
    <source>
        <dbReference type="EMBL" id="XBP95778.1"/>
    </source>
</evidence>
<reference evidence="3" key="2">
    <citation type="submission" date="2024-06" db="EMBL/GenBank/DDBJ databases">
        <title>Micromonospora mangrovi CCTCC AA 2012012 genome sequences.</title>
        <authorList>
            <person name="Gao J."/>
        </authorList>
    </citation>
    <scope>NUCLEOTIDE SEQUENCE</scope>
    <source>
        <strain evidence="3">CCTCC AA 2012012</strain>
    </source>
</reference>
<organism evidence="2">
    <name type="scientific">Micromonospora sp. CCTCC AA 2012012</name>
    <dbReference type="NCBI Taxonomy" id="3111921"/>
    <lineage>
        <taxon>Bacteria</taxon>
        <taxon>Bacillati</taxon>
        <taxon>Actinomycetota</taxon>
        <taxon>Actinomycetes</taxon>
        <taxon>Micromonosporales</taxon>
        <taxon>Micromonosporaceae</taxon>
        <taxon>Micromonospora</taxon>
    </lineage>
</organism>
<feature type="transmembrane region" description="Helical" evidence="1">
    <location>
        <begin position="7"/>
        <end position="26"/>
    </location>
</feature>
<accession>A0AAU7ME57</accession>
<evidence type="ECO:0000256" key="1">
    <source>
        <dbReference type="SAM" id="Phobius"/>
    </source>
</evidence>
<dbReference type="RefSeq" id="WP_350936905.1">
    <property type="nucleotide sequence ID" value="NZ_CP157762.1"/>
</dbReference>
<evidence type="ECO:0000313" key="3">
    <source>
        <dbReference type="EMBL" id="XCH76482.1"/>
    </source>
</evidence>